<comment type="subcellular location">
    <subcellularLocation>
        <location evidence="1">Cell membrane</location>
        <topology evidence="1">Multi-pass membrane protein</topology>
    </subcellularLocation>
</comment>
<sequence length="417" mass="45904">MILPDKLRDHPLVLFPDFRNFIAGSVLVAVAARYFAIAIAWWVISLEGENGENLGILMAVQALPIFLLSPFIGPLIDRYNKKNCMIIGVCMQLFFLAVIVWLMYGDKLGFVTLAVLSFAMCCFMPQLEASISTSVAKLVDEERLTSAVALQSSIVEFSNIIAAVLSTSVIAVAGMLQALYLNIALYVCGTLFLFLIKVDLSAEPGNAEGEVNYWEELKRGLSYIWNYKELRAFGVVYACSAFFILPIFIMIPLLVKNVLHETVTWVAVLETCFSVGAVVMTVGMSFRQQYRNFYRKYAVVLAFTAIAMIVSGMGIHPNVVAGSMIVMGAMFAAMLALANMLFQFTVPQELKGRFFGLVATAIAGTAPLSYMFVGFVSDWLGVDRVMTVCGTGLLLLTVSVLLIPRVRRHIGYDDVIS</sequence>
<dbReference type="GO" id="GO:0022857">
    <property type="term" value="F:transmembrane transporter activity"/>
    <property type="evidence" value="ECO:0007669"/>
    <property type="project" value="InterPro"/>
</dbReference>
<dbReference type="Pfam" id="PF07690">
    <property type="entry name" value="MFS_1"/>
    <property type="match status" value="1"/>
</dbReference>
<keyword evidence="4 6" id="KW-1133">Transmembrane helix</keyword>
<evidence type="ECO:0000313" key="7">
    <source>
        <dbReference type="EMBL" id="SMC86722.1"/>
    </source>
</evidence>
<feature type="transmembrane region" description="Helical" evidence="6">
    <location>
        <begin position="354"/>
        <end position="373"/>
    </location>
</feature>
<dbReference type="PANTHER" id="PTHR23513">
    <property type="entry name" value="INTEGRAL MEMBRANE EFFLUX PROTEIN-RELATED"/>
    <property type="match status" value="1"/>
</dbReference>
<evidence type="ECO:0000256" key="1">
    <source>
        <dbReference type="ARBA" id="ARBA00004651"/>
    </source>
</evidence>
<reference evidence="7 8" key="1">
    <citation type="submission" date="2017-04" db="EMBL/GenBank/DDBJ databases">
        <authorList>
            <person name="Afonso C.L."/>
            <person name="Miller P.J."/>
            <person name="Scott M.A."/>
            <person name="Spackman E."/>
            <person name="Goraichik I."/>
            <person name="Dimitrov K.M."/>
            <person name="Suarez D.L."/>
            <person name="Swayne D.E."/>
        </authorList>
    </citation>
    <scope>NUCLEOTIDE SEQUENCE [LARGE SCALE GENOMIC DNA]</scope>
    <source>
        <strain evidence="7 8">DSM 5090</strain>
    </source>
</reference>
<feature type="transmembrane region" description="Helical" evidence="6">
    <location>
        <begin position="232"/>
        <end position="251"/>
    </location>
</feature>
<dbReference type="Gene3D" id="1.20.1250.20">
    <property type="entry name" value="MFS general substrate transporter like domains"/>
    <property type="match status" value="1"/>
</dbReference>
<feature type="transmembrane region" description="Helical" evidence="6">
    <location>
        <begin position="179"/>
        <end position="196"/>
    </location>
</feature>
<dbReference type="AlphaFoldDB" id="A0A1W2CPC6"/>
<dbReference type="InterPro" id="IPR011701">
    <property type="entry name" value="MFS"/>
</dbReference>
<keyword evidence="2" id="KW-1003">Cell membrane</keyword>
<feature type="transmembrane region" description="Helical" evidence="6">
    <location>
        <begin position="321"/>
        <end position="342"/>
    </location>
</feature>
<keyword evidence="8" id="KW-1185">Reference proteome</keyword>
<keyword evidence="3 6" id="KW-0812">Transmembrane</keyword>
<dbReference type="GO" id="GO:0005886">
    <property type="term" value="C:plasma membrane"/>
    <property type="evidence" value="ECO:0007669"/>
    <property type="project" value="UniProtKB-SubCell"/>
</dbReference>
<feature type="transmembrane region" description="Helical" evidence="6">
    <location>
        <begin position="83"/>
        <end position="104"/>
    </location>
</feature>
<feature type="transmembrane region" description="Helical" evidence="6">
    <location>
        <begin position="385"/>
        <end position="403"/>
    </location>
</feature>
<protein>
    <submittedName>
        <fullName evidence="7">MFS-type transporter involved in bile tolerance, Atg22 family</fullName>
    </submittedName>
</protein>
<keyword evidence="5 6" id="KW-0472">Membrane</keyword>
<dbReference type="OrthoDB" id="9775268at2"/>
<evidence type="ECO:0000256" key="5">
    <source>
        <dbReference type="ARBA" id="ARBA00023136"/>
    </source>
</evidence>
<organism evidence="7 8">
    <name type="scientific">Sporomusa malonica</name>
    <dbReference type="NCBI Taxonomy" id="112901"/>
    <lineage>
        <taxon>Bacteria</taxon>
        <taxon>Bacillati</taxon>
        <taxon>Bacillota</taxon>
        <taxon>Negativicutes</taxon>
        <taxon>Selenomonadales</taxon>
        <taxon>Sporomusaceae</taxon>
        <taxon>Sporomusa</taxon>
    </lineage>
</organism>
<feature type="transmembrane region" description="Helical" evidence="6">
    <location>
        <begin position="297"/>
        <end position="315"/>
    </location>
</feature>
<feature type="transmembrane region" description="Helical" evidence="6">
    <location>
        <begin position="21"/>
        <end position="44"/>
    </location>
</feature>
<accession>A0A1W2CPC6</accession>
<dbReference type="EMBL" id="FWXI01000011">
    <property type="protein sequence ID" value="SMC86722.1"/>
    <property type="molecule type" value="Genomic_DNA"/>
</dbReference>
<evidence type="ECO:0000256" key="3">
    <source>
        <dbReference type="ARBA" id="ARBA00022692"/>
    </source>
</evidence>
<evidence type="ECO:0000256" key="2">
    <source>
        <dbReference type="ARBA" id="ARBA00022475"/>
    </source>
</evidence>
<evidence type="ECO:0000313" key="8">
    <source>
        <dbReference type="Proteomes" id="UP000192738"/>
    </source>
</evidence>
<feature type="transmembrane region" description="Helical" evidence="6">
    <location>
        <begin position="263"/>
        <end position="285"/>
    </location>
</feature>
<gene>
    <name evidence="7" type="ORF">SAMN04488500_11140</name>
</gene>
<evidence type="ECO:0000256" key="6">
    <source>
        <dbReference type="SAM" id="Phobius"/>
    </source>
</evidence>
<proteinExistence type="predicted"/>
<dbReference type="STRING" id="112901.SAMN04488500_11140"/>
<feature type="transmembrane region" description="Helical" evidence="6">
    <location>
        <begin position="110"/>
        <end position="127"/>
    </location>
</feature>
<dbReference type="SUPFAM" id="SSF103473">
    <property type="entry name" value="MFS general substrate transporter"/>
    <property type="match status" value="1"/>
</dbReference>
<dbReference type="Proteomes" id="UP000192738">
    <property type="component" value="Unassembled WGS sequence"/>
</dbReference>
<feature type="transmembrane region" description="Helical" evidence="6">
    <location>
        <begin position="56"/>
        <end position="76"/>
    </location>
</feature>
<name>A0A1W2CPC6_9FIRM</name>
<dbReference type="PANTHER" id="PTHR23513:SF6">
    <property type="entry name" value="MAJOR FACILITATOR SUPERFAMILY ASSOCIATED DOMAIN-CONTAINING PROTEIN"/>
    <property type="match status" value="1"/>
</dbReference>
<feature type="transmembrane region" description="Helical" evidence="6">
    <location>
        <begin position="148"/>
        <end position="173"/>
    </location>
</feature>
<dbReference type="InterPro" id="IPR036259">
    <property type="entry name" value="MFS_trans_sf"/>
</dbReference>
<dbReference type="CDD" id="cd06173">
    <property type="entry name" value="MFS_MefA_like"/>
    <property type="match status" value="1"/>
</dbReference>
<dbReference type="RefSeq" id="WP_084576292.1">
    <property type="nucleotide sequence ID" value="NZ_CP155572.1"/>
</dbReference>
<evidence type="ECO:0000256" key="4">
    <source>
        <dbReference type="ARBA" id="ARBA00022989"/>
    </source>
</evidence>